<organism evidence="2 3">
    <name type="scientific">Pusillimonas minor</name>
    <dbReference type="NCBI Taxonomy" id="2697024"/>
    <lineage>
        <taxon>Bacteria</taxon>
        <taxon>Pseudomonadati</taxon>
        <taxon>Pseudomonadota</taxon>
        <taxon>Betaproteobacteria</taxon>
        <taxon>Burkholderiales</taxon>
        <taxon>Alcaligenaceae</taxon>
        <taxon>Pusillimonas</taxon>
    </lineage>
</organism>
<sequence>MENLPAELQADESVITTKVFEPCGAAENFLLASGAAITHKGGRAFYRPSTDEIYVPPREAFTTPENYYATVLHELTHWTGHASRLDRNFSKTSRFGDESYAFEELVAELGAAFLVGHFGFVAATVENHASYMASWIKVLKNDKNAIFTAAKHAGAAMDYLLDIADKTVDQRDGYKIAA</sequence>
<dbReference type="Proteomes" id="UP000545386">
    <property type="component" value="Unassembled WGS sequence"/>
</dbReference>
<name>A0A842HPG3_9BURK</name>
<reference evidence="2 3" key="1">
    <citation type="submission" date="2020-08" db="EMBL/GenBank/DDBJ databases">
        <title>Paraeoetvoesia sp. YC-7-48 draft genome sequence.</title>
        <authorList>
            <person name="Yao L."/>
        </authorList>
    </citation>
    <scope>NUCLEOTIDE SEQUENCE [LARGE SCALE GENOMIC DNA]</scope>
    <source>
        <strain evidence="3">YC-7-48</strain>
    </source>
</reference>
<protein>
    <recommendedName>
        <fullName evidence="1">Polyvalent protein metallopeptidase domain-containing protein</fullName>
    </recommendedName>
</protein>
<evidence type="ECO:0000259" key="1">
    <source>
        <dbReference type="Pfam" id="PF18818"/>
    </source>
</evidence>
<evidence type="ECO:0000313" key="3">
    <source>
        <dbReference type="Proteomes" id="UP000545386"/>
    </source>
</evidence>
<comment type="caution">
    <text evidence="2">The sequence shown here is derived from an EMBL/GenBank/DDBJ whole genome shotgun (WGS) entry which is preliminary data.</text>
</comment>
<dbReference type="Pfam" id="PF18818">
    <property type="entry name" value="MPTase-PolyVal"/>
    <property type="match status" value="1"/>
</dbReference>
<accession>A0A842HPG3</accession>
<dbReference type="RefSeq" id="WP_185778655.1">
    <property type="nucleotide sequence ID" value="NZ_JACJUU010000001.1"/>
</dbReference>
<dbReference type="EMBL" id="JACJUU010000001">
    <property type="protein sequence ID" value="MBC2768795.1"/>
    <property type="molecule type" value="Genomic_DNA"/>
</dbReference>
<proteinExistence type="predicted"/>
<dbReference type="InterPro" id="IPR041459">
    <property type="entry name" value="MPTase-PolyVal"/>
</dbReference>
<evidence type="ECO:0000313" key="2">
    <source>
        <dbReference type="EMBL" id="MBC2768795.1"/>
    </source>
</evidence>
<dbReference type="AlphaFoldDB" id="A0A842HPG3"/>
<gene>
    <name evidence="2" type="ORF">GTU67_02570</name>
</gene>
<feature type="domain" description="Polyvalent protein metallopeptidase" evidence="1">
    <location>
        <begin position="25"/>
        <end position="152"/>
    </location>
</feature>
<keyword evidence="3" id="KW-1185">Reference proteome</keyword>